<reference evidence="2 3" key="1">
    <citation type="submission" date="2016-10" db="EMBL/GenBank/DDBJ databases">
        <authorList>
            <person name="de Groot N.N."/>
        </authorList>
    </citation>
    <scope>NUCLEOTIDE SEQUENCE [LARGE SCALE GENOMIC DNA]</scope>
    <source>
        <strain evidence="2 3">CGMCC 1.10267</strain>
    </source>
</reference>
<dbReference type="EMBL" id="FNCS01000002">
    <property type="protein sequence ID" value="SDG40401.1"/>
    <property type="molecule type" value="Genomic_DNA"/>
</dbReference>
<sequence length="59" mass="6766">MVRSNVMTEPKIEQDQRDVFLRRRRKRSIAIGIALAVLVAIFYAITVAKLGPEVLQRDL</sequence>
<dbReference type="Proteomes" id="UP000199495">
    <property type="component" value="Unassembled WGS sequence"/>
</dbReference>
<keyword evidence="1" id="KW-0472">Membrane</keyword>
<name>A0A1G7TZA1_9HYPH</name>
<proteinExistence type="predicted"/>
<gene>
    <name evidence="2" type="ORF">SAMN04487974_102432</name>
</gene>
<dbReference type="AlphaFoldDB" id="A0A1G7TZA1"/>
<keyword evidence="3" id="KW-1185">Reference proteome</keyword>
<evidence type="ECO:0008006" key="4">
    <source>
        <dbReference type="Google" id="ProtNLM"/>
    </source>
</evidence>
<dbReference type="STRING" id="440168.SAMN04487974_102432"/>
<organism evidence="2 3">
    <name type="scientific">Pelagibacterium luteolum</name>
    <dbReference type="NCBI Taxonomy" id="440168"/>
    <lineage>
        <taxon>Bacteria</taxon>
        <taxon>Pseudomonadati</taxon>
        <taxon>Pseudomonadota</taxon>
        <taxon>Alphaproteobacteria</taxon>
        <taxon>Hyphomicrobiales</taxon>
        <taxon>Devosiaceae</taxon>
        <taxon>Pelagibacterium</taxon>
    </lineage>
</organism>
<accession>A0A1G7TZA1</accession>
<feature type="transmembrane region" description="Helical" evidence="1">
    <location>
        <begin position="29"/>
        <end position="50"/>
    </location>
</feature>
<evidence type="ECO:0000313" key="3">
    <source>
        <dbReference type="Proteomes" id="UP000199495"/>
    </source>
</evidence>
<evidence type="ECO:0000313" key="2">
    <source>
        <dbReference type="EMBL" id="SDG40401.1"/>
    </source>
</evidence>
<keyword evidence="1" id="KW-1133">Transmembrane helix</keyword>
<keyword evidence="1" id="KW-0812">Transmembrane</keyword>
<protein>
    <recommendedName>
        <fullName evidence="4">CoxF protein</fullName>
    </recommendedName>
</protein>
<evidence type="ECO:0000256" key="1">
    <source>
        <dbReference type="SAM" id="Phobius"/>
    </source>
</evidence>